<keyword evidence="4" id="KW-0472">Membrane</keyword>
<dbReference type="GO" id="GO:0000155">
    <property type="term" value="F:phosphorelay sensor kinase activity"/>
    <property type="evidence" value="ECO:0007669"/>
    <property type="project" value="InterPro"/>
</dbReference>
<gene>
    <name evidence="11" type="ORF">GA0070607_5622</name>
</gene>
<dbReference type="SMART" id="SM00387">
    <property type="entry name" value="HATPase_c"/>
    <property type="match status" value="1"/>
</dbReference>
<accession>A0A1C4XR16</accession>
<evidence type="ECO:0000313" key="12">
    <source>
        <dbReference type="Proteomes" id="UP000198243"/>
    </source>
</evidence>
<dbReference type="InterPro" id="IPR003661">
    <property type="entry name" value="HisK_dim/P_dom"/>
</dbReference>
<reference evidence="12" key="1">
    <citation type="submission" date="2016-06" db="EMBL/GenBank/DDBJ databases">
        <authorList>
            <person name="Varghese N."/>
            <person name="Submissions Spin"/>
        </authorList>
    </citation>
    <scope>NUCLEOTIDE SEQUENCE [LARGE SCALE GENOMIC DNA]</scope>
    <source>
        <strain evidence="12">DSM 44875</strain>
    </source>
</reference>
<protein>
    <recommendedName>
        <fullName evidence="3">histidine kinase</fullName>
        <ecNumber evidence="3">2.7.13.3</ecNumber>
    </recommendedName>
</protein>
<sequence length="243" mass="26039">MRARSGLHGLLRGLRRTEPVPGAPRPPEADSELLLRVLCHEFRTPVSTLTSLTRALADERRELTGADRRAITELARDQAVHLQSLLRGAAAGTGALALAPQPEPLVPLAGILREAAALVPADRRRARATRRAGSCPVPSGRTRQVLVNLVENALRHGPAEGQVGIHAELGRRGLSILVTDEGRVDDALLDAMRRPAPVAGMSGLGLWIVRQLLAADGGALRVHRLRPRGVALEVLLPVVRPVR</sequence>
<comment type="subcellular location">
    <subcellularLocation>
        <location evidence="2">Cell membrane</location>
        <topology evidence="2">Multi-pass membrane protein</topology>
    </subcellularLocation>
</comment>
<dbReference type="PANTHER" id="PTHR44936">
    <property type="entry name" value="SENSOR PROTEIN CREC"/>
    <property type="match status" value="1"/>
</dbReference>
<dbReference type="InterPro" id="IPR003594">
    <property type="entry name" value="HATPase_dom"/>
</dbReference>
<evidence type="ECO:0000256" key="2">
    <source>
        <dbReference type="ARBA" id="ARBA00004651"/>
    </source>
</evidence>
<keyword evidence="4" id="KW-1003">Cell membrane</keyword>
<name>A0A1C4XR16_9ACTN</name>
<dbReference type="PANTHER" id="PTHR44936:SF9">
    <property type="entry name" value="SENSOR PROTEIN CREC"/>
    <property type="match status" value="1"/>
</dbReference>
<feature type="region of interest" description="Disordered" evidence="9">
    <location>
        <begin position="1"/>
        <end position="28"/>
    </location>
</feature>
<evidence type="ECO:0000256" key="9">
    <source>
        <dbReference type="SAM" id="MobiDB-lite"/>
    </source>
</evidence>
<feature type="domain" description="Histidine kinase" evidence="10">
    <location>
        <begin position="37"/>
        <end position="240"/>
    </location>
</feature>
<feature type="compositionally biased region" description="Low complexity" evidence="9">
    <location>
        <begin position="1"/>
        <end position="12"/>
    </location>
</feature>
<dbReference type="CDD" id="cd00082">
    <property type="entry name" value="HisKA"/>
    <property type="match status" value="1"/>
</dbReference>
<dbReference type="PROSITE" id="PS50109">
    <property type="entry name" value="HIS_KIN"/>
    <property type="match status" value="1"/>
</dbReference>
<keyword evidence="12" id="KW-1185">Reference proteome</keyword>
<dbReference type="EC" id="2.7.13.3" evidence="3"/>
<dbReference type="InterPro" id="IPR036097">
    <property type="entry name" value="HisK_dim/P_sf"/>
</dbReference>
<evidence type="ECO:0000256" key="4">
    <source>
        <dbReference type="ARBA" id="ARBA00022475"/>
    </source>
</evidence>
<dbReference type="Pfam" id="PF02518">
    <property type="entry name" value="HATPase_c"/>
    <property type="match status" value="1"/>
</dbReference>
<dbReference type="GO" id="GO:0005886">
    <property type="term" value="C:plasma membrane"/>
    <property type="evidence" value="ECO:0007669"/>
    <property type="project" value="UniProtKB-SubCell"/>
</dbReference>
<dbReference type="AlphaFoldDB" id="A0A1C4XR16"/>
<keyword evidence="8" id="KW-0902">Two-component regulatory system</keyword>
<dbReference type="Gene3D" id="3.30.565.10">
    <property type="entry name" value="Histidine kinase-like ATPase, C-terminal domain"/>
    <property type="match status" value="1"/>
</dbReference>
<dbReference type="EMBL" id="LT607412">
    <property type="protein sequence ID" value="SCF10792.1"/>
    <property type="molecule type" value="Genomic_DNA"/>
</dbReference>
<keyword evidence="6" id="KW-0808">Transferase</keyword>
<comment type="catalytic activity">
    <reaction evidence="1">
        <text>ATP + protein L-histidine = ADP + protein N-phospho-L-histidine.</text>
        <dbReference type="EC" id="2.7.13.3"/>
    </reaction>
</comment>
<proteinExistence type="predicted"/>
<evidence type="ECO:0000259" key="10">
    <source>
        <dbReference type="PROSITE" id="PS50109"/>
    </source>
</evidence>
<keyword evidence="5" id="KW-0597">Phosphoprotein</keyword>
<evidence type="ECO:0000256" key="7">
    <source>
        <dbReference type="ARBA" id="ARBA00022777"/>
    </source>
</evidence>
<dbReference type="SUPFAM" id="SSF47384">
    <property type="entry name" value="Homodimeric domain of signal transducing histidine kinase"/>
    <property type="match status" value="1"/>
</dbReference>
<dbReference type="Proteomes" id="UP000198243">
    <property type="component" value="Chromosome I"/>
</dbReference>
<dbReference type="InterPro" id="IPR005467">
    <property type="entry name" value="His_kinase_dom"/>
</dbReference>
<evidence type="ECO:0000256" key="8">
    <source>
        <dbReference type="ARBA" id="ARBA00023012"/>
    </source>
</evidence>
<evidence type="ECO:0000256" key="5">
    <source>
        <dbReference type="ARBA" id="ARBA00022553"/>
    </source>
</evidence>
<dbReference type="InterPro" id="IPR036890">
    <property type="entry name" value="HATPase_C_sf"/>
</dbReference>
<evidence type="ECO:0000313" key="11">
    <source>
        <dbReference type="EMBL" id="SCF10792.1"/>
    </source>
</evidence>
<dbReference type="SUPFAM" id="SSF55874">
    <property type="entry name" value="ATPase domain of HSP90 chaperone/DNA topoisomerase II/histidine kinase"/>
    <property type="match status" value="1"/>
</dbReference>
<evidence type="ECO:0000256" key="6">
    <source>
        <dbReference type="ARBA" id="ARBA00022679"/>
    </source>
</evidence>
<dbReference type="RefSeq" id="WP_089020826.1">
    <property type="nucleotide sequence ID" value="NZ_LT607412.1"/>
</dbReference>
<dbReference type="OrthoDB" id="5176662at2"/>
<evidence type="ECO:0000256" key="1">
    <source>
        <dbReference type="ARBA" id="ARBA00000085"/>
    </source>
</evidence>
<evidence type="ECO:0000256" key="3">
    <source>
        <dbReference type="ARBA" id="ARBA00012438"/>
    </source>
</evidence>
<keyword evidence="7 11" id="KW-0418">Kinase</keyword>
<organism evidence="11 12">
    <name type="scientific">Micromonospora coriariae</name>
    <dbReference type="NCBI Taxonomy" id="285665"/>
    <lineage>
        <taxon>Bacteria</taxon>
        <taxon>Bacillati</taxon>
        <taxon>Actinomycetota</taxon>
        <taxon>Actinomycetes</taxon>
        <taxon>Micromonosporales</taxon>
        <taxon>Micromonosporaceae</taxon>
        <taxon>Micromonospora</taxon>
    </lineage>
</organism>
<dbReference type="InterPro" id="IPR050980">
    <property type="entry name" value="2C_sensor_his_kinase"/>
</dbReference>